<evidence type="ECO:0000313" key="2">
    <source>
        <dbReference type="Proteomes" id="UP001060215"/>
    </source>
</evidence>
<sequence>MESSLIYTDDNVAIFMAFQTPQLEVLGLTTIFGNVTTEDATRNALILSEIAGYPDVPVAEGSPEPLKSSKGLILCKQGEKSGHHWRIFLCIGKCQSCDQANVEPIRNFFAALFLANIGMLIHVHFLWNHIDILLAAVILVIVIKTLVVASVVKGFRYNNKTSLLVGMSLAQIGEFAFVFLSRASNVHLVEGKLYLLLLGTTALSLLVPGGSPDEQESLVFATLAGDLILIHLSKKIAGKIAGIDPLEQITKRCICIVETTETDVDGCALCRGHGFSKSVFGPQTVILCD</sequence>
<organism evidence="1 2">
    <name type="scientific">Camellia lanceoleosa</name>
    <dbReference type="NCBI Taxonomy" id="1840588"/>
    <lineage>
        <taxon>Eukaryota</taxon>
        <taxon>Viridiplantae</taxon>
        <taxon>Streptophyta</taxon>
        <taxon>Embryophyta</taxon>
        <taxon>Tracheophyta</taxon>
        <taxon>Spermatophyta</taxon>
        <taxon>Magnoliopsida</taxon>
        <taxon>eudicotyledons</taxon>
        <taxon>Gunneridae</taxon>
        <taxon>Pentapetalae</taxon>
        <taxon>asterids</taxon>
        <taxon>Ericales</taxon>
        <taxon>Theaceae</taxon>
        <taxon>Camellia</taxon>
    </lineage>
</organism>
<dbReference type="EMBL" id="CM045767">
    <property type="protein sequence ID" value="KAI7997749.1"/>
    <property type="molecule type" value="Genomic_DNA"/>
</dbReference>
<name>A0ACC0G9Y1_9ERIC</name>
<evidence type="ECO:0000313" key="1">
    <source>
        <dbReference type="EMBL" id="KAI7997749.1"/>
    </source>
</evidence>
<proteinExistence type="predicted"/>
<accession>A0ACC0G9Y1</accession>
<dbReference type="Proteomes" id="UP001060215">
    <property type="component" value="Chromosome 10"/>
</dbReference>
<reference evidence="1 2" key="1">
    <citation type="journal article" date="2022" name="Plant J.">
        <title>Chromosome-level genome of Camellia lanceoleosa provides a valuable resource for understanding genome evolution and self-incompatibility.</title>
        <authorList>
            <person name="Gong W."/>
            <person name="Xiao S."/>
            <person name="Wang L."/>
            <person name="Liao Z."/>
            <person name="Chang Y."/>
            <person name="Mo W."/>
            <person name="Hu G."/>
            <person name="Li W."/>
            <person name="Zhao G."/>
            <person name="Zhu H."/>
            <person name="Hu X."/>
            <person name="Ji K."/>
            <person name="Xiang X."/>
            <person name="Song Q."/>
            <person name="Yuan D."/>
            <person name="Jin S."/>
            <person name="Zhang L."/>
        </authorList>
    </citation>
    <scope>NUCLEOTIDE SEQUENCE [LARGE SCALE GENOMIC DNA]</scope>
    <source>
        <strain evidence="1">SQ_2022a</strain>
    </source>
</reference>
<comment type="caution">
    <text evidence="1">The sequence shown here is derived from an EMBL/GenBank/DDBJ whole genome shotgun (WGS) entry which is preliminary data.</text>
</comment>
<gene>
    <name evidence="1" type="ORF">LOK49_LG10G01408</name>
</gene>
<protein>
    <submittedName>
        <fullName evidence="1">K(+) efflux antiporter 5</fullName>
    </submittedName>
</protein>
<keyword evidence="2" id="KW-1185">Reference proteome</keyword>